<sequence length="503" mass="53389">MSCHTSIPLFFSRNANLNDWISIPISFQPIHLLPRESIFLNPSPAMARDSSSSRLRVLDTDVVTPSGPPLPPSSLPLTFLDLQWIHSPPVERIFFYHLGAPHVDLVVSSLKASLSTALRVFFPLAGRLRATTANGRPDIFYEPGDGVTFTLAEYDADLSDLASDHQPRQVAELVQLVPRLRHADADGGAALLSVQATVLLPGGDLALGVTVHHAACDGAGSTSFLHNWAAACAGADKPLPPAPVIDRTLITESAGLYEHYTNNLMSADEIEFVKMSPDQLLATYTLSSEQLQGVKDAVAGEAARRSQKPPRCSTLVAALGFVWSCYRRAKAETGDGPADPESPTYFIVPVDYRQLMEPPVPATYLGNCIGPAIGAAANGELASAGADGLFTACTAIAAGIEKAVASPEWETTVERVKEAGARGVLSVAGSPRLRVYDVDFGFGPPAKVEIVSVARTGAMAVAESRRGGMEVGMSLPPAGMAAFRRCFADAVAWLSSSRSTDTR</sequence>
<dbReference type="SMR" id="A0A1D6RP95"/>
<evidence type="ECO:0000313" key="4">
    <source>
        <dbReference type="Proteomes" id="UP000019116"/>
    </source>
</evidence>
<dbReference type="EnsemblPlants" id="TraesCS2D02G440900.1">
    <property type="protein sequence ID" value="TraesCS2D02G440900.1.cds1"/>
    <property type="gene ID" value="TraesCS2D02G440900"/>
</dbReference>
<dbReference type="STRING" id="4565.A0A1D6RP95"/>
<dbReference type="SUPFAM" id="SSF52777">
    <property type="entry name" value="CoA-dependent acyltransferases"/>
    <property type="match status" value="1"/>
</dbReference>
<keyword evidence="1" id="KW-0808">Transferase</keyword>
<dbReference type="PANTHER" id="PTHR31625">
    <property type="match status" value="1"/>
</dbReference>
<dbReference type="Gramene" id="TraesWEE_scaffold_127666_01G000100.1">
    <property type="protein sequence ID" value="TraesWEE_scaffold_127666_01G000100.1"/>
    <property type="gene ID" value="TraesWEE_scaffold_127666_01G000100"/>
</dbReference>
<evidence type="ECO:0000256" key="1">
    <source>
        <dbReference type="ARBA" id="ARBA00022679"/>
    </source>
</evidence>
<dbReference type="ExpressionAtlas" id="A0A1D6RP95">
    <property type="expression patterns" value="baseline and differential"/>
</dbReference>
<evidence type="ECO:0000256" key="2">
    <source>
        <dbReference type="ARBA" id="ARBA00023315"/>
    </source>
</evidence>
<dbReference type="Proteomes" id="UP000019116">
    <property type="component" value="Chromosome 2D"/>
</dbReference>
<gene>
    <name evidence="3" type="primary">LOC123054450</name>
</gene>
<dbReference type="AlphaFoldDB" id="A0A1D6RP95"/>
<organism evidence="3">
    <name type="scientific">Triticum aestivum</name>
    <name type="common">Wheat</name>
    <dbReference type="NCBI Taxonomy" id="4565"/>
    <lineage>
        <taxon>Eukaryota</taxon>
        <taxon>Viridiplantae</taxon>
        <taxon>Streptophyta</taxon>
        <taxon>Embryophyta</taxon>
        <taxon>Tracheophyta</taxon>
        <taxon>Spermatophyta</taxon>
        <taxon>Magnoliopsida</taxon>
        <taxon>Liliopsida</taxon>
        <taxon>Poales</taxon>
        <taxon>Poaceae</taxon>
        <taxon>BOP clade</taxon>
        <taxon>Pooideae</taxon>
        <taxon>Triticodae</taxon>
        <taxon>Triticeae</taxon>
        <taxon>Triticinae</taxon>
        <taxon>Triticum</taxon>
    </lineage>
</organism>
<dbReference type="Gramene" id="TraesCAD_scaffold_108861_01G000100.1">
    <property type="protein sequence ID" value="TraesCAD_scaffold_108861_01G000100.1"/>
    <property type="gene ID" value="TraesCAD_scaffold_108861_01G000100"/>
</dbReference>
<dbReference type="Gramene" id="TraesCS2D03G0989000.1">
    <property type="protein sequence ID" value="TraesCS2D03G0989000.1.CDS1"/>
    <property type="gene ID" value="TraesCS2D03G0989000"/>
</dbReference>
<keyword evidence="4" id="KW-1185">Reference proteome</keyword>
<dbReference type="OrthoDB" id="1862401at2759"/>
<keyword evidence="2" id="KW-0012">Acyltransferase</keyword>
<evidence type="ECO:0000313" key="3">
    <source>
        <dbReference type="EnsemblPlants" id="TraesCS2D02G440900.1.cds1"/>
    </source>
</evidence>
<dbReference type="Gramene" id="TraesCS2D02G440900.1">
    <property type="protein sequence ID" value="TraesCS2D02G440900.1.cds1"/>
    <property type="gene ID" value="TraesCS2D02G440900"/>
</dbReference>
<proteinExistence type="predicted"/>
<reference evidence="3" key="2">
    <citation type="submission" date="2018-10" db="UniProtKB">
        <authorList>
            <consortium name="EnsemblPlants"/>
        </authorList>
    </citation>
    <scope>IDENTIFICATION</scope>
</reference>
<protein>
    <submittedName>
        <fullName evidence="3">Uncharacterized protein</fullName>
    </submittedName>
</protein>
<dbReference type="Gramene" id="TraesROB_scaffold_085957_01G000100.1">
    <property type="protein sequence ID" value="TraesROB_scaffold_085957_01G000100.1"/>
    <property type="gene ID" value="TraesROB_scaffold_085957_01G000100"/>
</dbReference>
<dbReference type="Gene3D" id="3.30.559.10">
    <property type="entry name" value="Chloramphenicol acetyltransferase-like domain"/>
    <property type="match status" value="2"/>
</dbReference>
<dbReference type="Pfam" id="PF02458">
    <property type="entry name" value="Transferase"/>
    <property type="match status" value="1"/>
</dbReference>
<dbReference type="Gramene" id="TraesRN2D0101044900.1">
    <property type="protein sequence ID" value="TraesRN2D0101044900.1"/>
    <property type="gene ID" value="TraesRN2D0101044900"/>
</dbReference>
<dbReference type="InterPro" id="IPR051504">
    <property type="entry name" value="Plant_metabolite_acyltrans"/>
</dbReference>
<dbReference type="GO" id="GO:0016747">
    <property type="term" value="F:acyltransferase activity, transferring groups other than amino-acyl groups"/>
    <property type="evidence" value="ECO:0007669"/>
    <property type="project" value="UniProtKB-ARBA"/>
</dbReference>
<dbReference type="OMA" id="EYKAKMF"/>
<dbReference type="Gramene" id="TraesJUL2D03G01264070.1">
    <property type="protein sequence ID" value="TraesJUL2D03G01264070.1.CDS1"/>
    <property type="gene ID" value="TraesJUL2D03G01264070"/>
</dbReference>
<accession>A0A1D6RP95</accession>
<dbReference type="GeneID" id="123054450"/>
<name>A0A1D6RP95_WHEAT</name>
<reference evidence="3" key="1">
    <citation type="submission" date="2018-08" db="EMBL/GenBank/DDBJ databases">
        <authorList>
            <person name="Rossello M."/>
        </authorList>
    </citation>
    <scope>NUCLEOTIDE SEQUENCE [LARGE SCALE GENOMIC DNA]</scope>
    <source>
        <strain evidence="3">cv. Chinese Spring</strain>
    </source>
</reference>
<dbReference type="Gramene" id="TraesKAR2D01G0399390.1">
    <property type="protein sequence ID" value="cds.TraesKAR2D01G0399390.1"/>
    <property type="gene ID" value="TraesKAR2D01G0399390"/>
</dbReference>
<dbReference type="RefSeq" id="XP_044334163.1">
    <property type="nucleotide sequence ID" value="XM_044478228.1"/>
</dbReference>
<dbReference type="InterPro" id="IPR023213">
    <property type="entry name" value="CAT-like_dom_sf"/>
</dbReference>
<dbReference type="Gramene" id="TraesCLE_scaffold_100263_01G000100.1">
    <property type="protein sequence ID" value="TraesCLE_scaffold_100263_01G000100.1"/>
    <property type="gene ID" value="TraesCLE_scaffold_100263_01G000100"/>
</dbReference>